<proteinExistence type="predicted"/>
<evidence type="ECO:0000256" key="1">
    <source>
        <dbReference type="SAM" id="MobiDB-lite"/>
    </source>
</evidence>
<gene>
    <name evidence="2" type="ORF">MM415B01970_0011</name>
</gene>
<dbReference type="EMBL" id="MT141188">
    <property type="protein sequence ID" value="QJA55897.1"/>
    <property type="molecule type" value="Genomic_DNA"/>
</dbReference>
<protein>
    <submittedName>
        <fullName evidence="2">Uncharacterized protein</fullName>
    </submittedName>
</protein>
<dbReference type="AlphaFoldDB" id="A0A6M3IFJ9"/>
<name>A0A6M3IFJ9_9ZZZZ</name>
<sequence length="78" mass="8400">MAKLNPGKLPEHKTTPGSPRTETAPDETPPAGPVLIPWSLLDPVFRVLGGTTPVRFEGLGYVRPSGLEIVEVRIGKRT</sequence>
<accession>A0A6M3IFJ9</accession>
<organism evidence="2">
    <name type="scientific">viral metagenome</name>
    <dbReference type="NCBI Taxonomy" id="1070528"/>
    <lineage>
        <taxon>unclassified sequences</taxon>
        <taxon>metagenomes</taxon>
        <taxon>organismal metagenomes</taxon>
    </lineage>
</organism>
<feature type="region of interest" description="Disordered" evidence="1">
    <location>
        <begin position="1"/>
        <end position="33"/>
    </location>
</feature>
<reference evidence="2" key="1">
    <citation type="submission" date="2020-03" db="EMBL/GenBank/DDBJ databases">
        <title>The deep terrestrial virosphere.</title>
        <authorList>
            <person name="Holmfeldt K."/>
            <person name="Nilsson E."/>
            <person name="Simone D."/>
            <person name="Lopez-Fernandez M."/>
            <person name="Wu X."/>
            <person name="de Brujin I."/>
            <person name="Lundin D."/>
            <person name="Andersson A."/>
            <person name="Bertilsson S."/>
            <person name="Dopson M."/>
        </authorList>
    </citation>
    <scope>NUCLEOTIDE SEQUENCE</scope>
    <source>
        <strain evidence="2">MM415B01970</strain>
    </source>
</reference>
<evidence type="ECO:0000313" key="2">
    <source>
        <dbReference type="EMBL" id="QJA55897.1"/>
    </source>
</evidence>